<evidence type="ECO:0000256" key="7">
    <source>
        <dbReference type="PROSITE-ProRule" id="PRU00134"/>
    </source>
</evidence>
<dbReference type="Pfam" id="PF01753">
    <property type="entry name" value="zf-MYND"/>
    <property type="match status" value="1"/>
</dbReference>
<dbReference type="EMBL" id="CAJMWZ010002606">
    <property type="protein sequence ID" value="CAE6458635.1"/>
    <property type="molecule type" value="Genomic_DNA"/>
</dbReference>
<feature type="compositionally biased region" description="Polar residues" evidence="8">
    <location>
        <begin position="244"/>
        <end position="259"/>
    </location>
</feature>
<keyword evidence="5 7" id="KW-0863">Zinc-finger</keyword>
<evidence type="ECO:0000256" key="4">
    <source>
        <dbReference type="ARBA" id="ARBA00022723"/>
    </source>
</evidence>
<dbReference type="SUPFAM" id="SSF144232">
    <property type="entry name" value="HIT/MYND zinc finger-like"/>
    <property type="match status" value="1"/>
</dbReference>
<evidence type="ECO:0000313" key="10">
    <source>
        <dbReference type="EMBL" id="CAE6458635.1"/>
    </source>
</evidence>
<accession>A0A8H3BLJ4</accession>
<dbReference type="GO" id="GO:1990304">
    <property type="term" value="C:MUB1-RAD6-UBR2 ubiquitin ligase complex"/>
    <property type="evidence" value="ECO:0007669"/>
    <property type="project" value="TreeGrafter"/>
</dbReference>
<keyword evidence="3" id="KW-0963">Cytoplasm</keyword>
<comment type="caution">
    <text evidence="10">The sequence shown here is derived from an EMBL/GenBank/DDBJ whole genome shotgun (WGS) entry which is preliminary data.</text>
</comment>
<evidence type="ECO:0000256" key="2">
    <source>
        <dbReference type="ARBA" id="ARBA00010655"/>
    </source>
</evidence>
<evidence type="ECO:0000256" key="5">
    <source>
        <dbReference type="ARBA" id="ARBA00022771"/>
    </source>
</evidence>
<organism evidence="10 11">
    <name type="scientific">Rhizoctonia solani</name>
    <dbReference type="NCBI Taxonomy" id="456999"/>
    <lineage>
        <taxon>Eukaryota</taxon>
        <taxon>Fungi</taxon>
        <taxon>Dikarya</taxon>
        <taxon>Basidiomycota</taxon>
        <taxon>Agaricomycotina</taxon>
        <taxon>Agaricomycetes</taxon>
        <taxon>Cantharellales</taxon>
        <taxon>Ceratobasidiaceae</taxon>
        <taxon>Rhizoctonia</taxon>
    </lineage>
</organism>
<protein>
    <recommendedName>
        <fullName evidence="9">MYND-type domain-containing protein</fullName>
    </recommendedName>
</protein>
<evidence type="ECO:0000256" key="6">
    <source>
        <dbReference type="ARBA" id="ARBA00022833"/>
    </source>
</evidence>
<keyword evidence="4" id="KW-0479">Metal-binding</keyword>
<dbReference type="PANTHER" id="PTHR47442:SF1">
    <property type="entry name" value="MYND-TYPE ZINC FINGER PROTEIN MUB1"/>
    <property type="match status" value="1"/>
</dbReference>
<sequence>MRNACRKDDQRGGIRQCANMLCGRWEDFPREFAKCRRCRKAKYCGKECQSKAWAEGHRFWCSAREEDDSQTVVARSGTTANTPAATAVATEVEIPTRRGITNTVTRALVNIAGGMTGRTTNTQQQQQQQTVPTNSPAIGPASAFRFGVTEQTPTQTQGLFGTGGTQARPPTFPAGLARGPGVAAAARGVRPLALPSRTMNAPSAGWTGPPRGVAFFNNEPAQTPDAGPSRRTRGPETARRRSGTMPSQGGSNQATETNDPWSVVPVQRVSPVPSAPHTTPQHANQPLDGDRDDDMVLG</sequence>
<evidence type="ECO:0000256" key="3">
    <source>
        <dbReference type="ARBA" id="ARBA00022490"/>
    </source>
</evidence>
<comment type="subcellular location">
    <subcellularLocation>
        <location evidence="1">Cytoplasm</location>
    </subcellularLocation>
</comment>
<dbReference type="GO" id="GO:0008270">
    <property type="term" value="F:zinc ion binding"/>
    <property type="evidence" value="ECO:0007669"/>
    <property type="project" value="UniProtKB-KW"/>
</dbReference>
<evidence type="ECO:0000256" key="1">
    <source>
        <dbReference type="ARBA" id="ARBA00004496"/>
    </source>
</evidence>
<dbReference type="InterPro" id="IPR002893">
    <property type="entry name" value="Znf_MYND"/>
</dbReference>
<dbReference type="Gene3D" id="6.10.140.2220">
    <property type="match status" value="1"/>
</dbReference>
<feature type="compositionally biased region" description="Low complexity" evidence="8">
    <location>
        <begin position="260"/>
        <end position="276"/>
    </location>
</feature>
<feature type="region of interest" description="Disordered" evidence="8">
    <location>
        <begin position="195"/>
        <end position="298"/>
    </location>
</feature>
<dbReference type="GO" id="GO:0007163">
    <property type="term" value="P:establishment or maintenance of cell polarity"/>
    <property type="evidence" value="ECO:0007669"/>
    <property type="project" value="TreeGrafter"/>
</dbReference>
<gene>
    <name evidence="10" type="ORF">RDB_LOCUS48831</name>
</gene>
<dbReference type="AlphaFoldDB" id="A0A8H3BLJ4"/>
<feature type="domain" description="MYND-type" evidence="9">
    <location>
        <begin position="19"/>
        <end position="61"/>
    </location>
</feature>
<evidence type="ECO:0000259" key="9">
    <source>
        <dbReference type="PROSITE" id="PS50865"/>
    </source>
</evidence>
<name>A0A8H3BLJ4_9AGAM</name>
<dbReference type="InterPro" id="IPR051664">
    <property type="entry name" value="MYND-type_zinc_finger"/>
</dbReference>
<proteinExistence type="inferred from homology"/>
<dbReference type="Proteomes" id="UP000663850">
    <property type="component" value="Unassembled WGS sequence"/>
</dbReference>
<dbReference type="PANTHER" id="PTHR47442">
    <property type="entry name" value="MYND-TYPE ZINC FINGER PROTEIN MUB1"/>
    <property type="match status" value="1"/>
</dbReference>
<reference evidence="10" key="1">
    <citation type="submission" date="2021-01" db="EMBL/GenBank/DDBJ databases">
        <authorList>
            <person name="Kaushik A."/>
        </authorList>
    </citation>
    <scope>NUCLEOTIDE SEQUENCE</scope>
    <source>
        <strain evidence="10">Type strain: AG8-Rh-89/</strain>
    </source>
</reference>
<feature type="region of interest" description="Disordered" evidence="8">
    <location>
        <begin position="154"/>
        <end position="179"/>
    </location>
</feature>
<comment type="similarity">
    <text evidence="2">Belongs to the MUB1/samB family.</text>
</comment>
<evidence type="ECO:0000313" key="11">
    <source>
        <dbReference type="Proteomes" id="UP000663850"/>
    </source>
</evidence>
<dbReference type="GO" id="GO:0006511">
    <property type="term" value="P:ubiquitin-dependent protein catabolic process"/>
    <property type="evidence" value="ECO:0007669"/>
    <property type="project" value="TreeGrafter"/>
</dbReference>
<evidence type="ECO:0000256" key="8">
    <source>
        <dbReference type="SAM" id="MobiDB-lite"/>
    </source>
</evidence>
<dbReference type="GO" id="GO:0005737">
    <property type="term" value="C:cytoplasm"/>
    <property type="evidence" value="ECO:0007669"/>
    <property type="project" value="UniProtKB-SubCell"/>
</dbReference>
<keyword evidence="6" id="KW-0862">Zinc</keyword>
<dbReference type="PROSITE" id="PS50865">
    <property type="entry name" value="ZF_MYND_2"/>
    <property type="match status" value="1"/>
</dbReference>